<dbReference type="OrthoDB" id="9780149at2"/>
<organism evidence="4 5">
    <name type="scientific">Sediminicurvatus halobius</name>
    <dbReference type="NCBI Taxonomy" id="2182432"/>
    <lineage>
        <taxon>Bacteria</taxon>
        <taxon>Pseudomonadati</taxon>
        <taxon>Pseudomonadota</taxon>
        <taxon>Gammaproteobacteria</taxon>
        <taxon>Chromatiales</taxon>
        <taxon>Ectothiorhodospiraceae</taxon>
        <taxon>Sediminicurvatus</taxon>
    </lineage>
</organism>
<name>A0A2U2N0I7_9GAMM</name>
<dbReference type="AlphaFoldDB" id="A0A2U2N0I7"/>
<keyword evidence="2" id="KW-0812">Transmembrane</keyword>
<dbReference type="CDD" id="cd00009">
    <property type="entry name" value="AAA"/>
    <property type="match status" value="1"/>
</dbReference>
<accession>A0A2U2N0I7</accession>
<gene>
    <name evidence="4" type="ORF">DEM34_11125</name>
</gene>
<dbReference type="PANTHER" id="PTHR35894:SF1">
    <property type="entry name" value="PHOSPHORIBULOKINASE _ URIDINE KINASE FAMILY"/>
    <property type="match status" value="1"/>
</dbReference>
<keyword evidence="5" id="KW-1185">Reference proteome</keyword>
<dbReference type="InterPro" id="IPR052026">
    <property type="entry name" value="ExeA_AAA_ATPase_DNA-bind"/>
</dbReference>
<evidence type="ECO:0000256" key="2">
    <source>
        <dbReference type="SAM" id="Phobius"/>
    </source>
</evidence>
<evidence type="ECO:0000313" key="4">
    <source>
        <dbReference type="EMBL" id="PWG62696.1"/>
    </source>
</evidence>
<dbReference type="EMBL" id="QFFI01000016">
    <property type="protein sequence ID" value="PWG62696.1"/>
    <property type="molecule type" value="Genomic_DNA"/>
</dbReference>
<dbReference type="SUPFAM" id="SSF52540">
    <property type="entry name" value="P-loop containing nucleoside triphosphate hydrolases"/>
    <property type="match status" value="1"/>
</dbReference>
<feature type="transmembrane region" description="Helical" evidence="2">
    <location>
        <begin position="366"/>
        <end position="385"/>
    </location>
</feature>
<feature type="compositionally biased region" description="Low complexity" evidence="1">
    <location>
        <begin position="300"/>
        <end position="315"/>
    </location>
</feature>
<proteinExistence type="predicted"/>
<evidence type="ECO:0000313" key="5">
    <source>
        <dbReference type="Proteomes" id="UP000245474"/>
    </source>
</evidence>
<evidence type="ECO:0000256" key="1">
    <source>
        <dbReference type="SAM" id="MobiDB-lite"/>
    </source>
</evidence>
<protein>
    <submittedName>
        <fullName evidence="4">General secretion pathway protein</fullName>
    </submittedName>
</protein>
<dbReference type="InterPro" id="IPR049945">
    <property type="entry name" value="AAA_22"/>
</dbReference>
<comment type="caution">
    <text evidence="4">The sequence shown here is derived from an EMBL/GenBank/DDBJ whole genome shotgun (WGS) entry which is preliminary data.</text>
</comment>
<reference evidence="4 5" key="1">
    <citation type="submission" date="2018-05" db="EMBL/GenBank/DDBJ databases">
        <title>Spiribacter halobius sp. nov., a moderately halophilic bacterium isolated from marine solar saltern.</title>
        <authorList>
            <person name="Zheng W.-S."/>
            <person name="Lu D.-C."/>
            <person name="Du Z.-J."/>
        </authorList>
    </citation>
    <scope>NUCLEOTIDE SEQUENCE [LARGE SCALE GENOMIC DNA]</scope>
    <source>
        <strain evidence="4 5">E85</strain>
    </source>
</reference>
<dbReference type="Gene3D" id="3.40.50.300">
    <property type="entry name" value="P-loop containing nucleotide triphosphate hydrolases"/>
    <property type="match status" value="1"/>
</dbReference>
<dbReference type="InterPro" id="IPR003593">
    <property type="entry name" value="AAA+_ATPase"/>
</dbReference>
<dbReference type="Proteomes" id="UP000245474">
    <property type="component" value="Unassembled WGS sequence"/>
</dbReference>
<dbReference type="GO" id="GO:0016887">
    <property type="term" value="F:ATP hydrolysis activity"/>
    <property type="evidence" value="ECO:0007669"/>
    <property type="project" value="InterPro"/>
</dbReference>
<sequence length="436" mass="47875">MYESYYGFSDDPFRLTPDRRFCFPHKTFRKAKAYLEYGMQREEGFVMVTGAPGTGKTTLIEAVLAELDSQRIRVVRLNTTRLAGTELVRMIAYALDLQADHLDKATLLRQIIRTLDAEHRNGRSCLLVVDEAQGLPDDALEELRFLTNLEKDGRPLLQIFLIGQDGLREVIDHPKLEQLQQRLIAACHLRPMDAEEARAYMEHRLARVGWDGDPHFEPELYPVIREITGGVPRRINQVCARLLMYGFVEDCRHFGPEALQAVLTDLVEEGLLERRQAAEARALLASRAAADAPAPEPSDAESAPRPRGAAAPAAADRARASTPRPPQPEVRVQTRGGAAQAPPPGGQKHGGAAVAPVRRGRHRMGIGIGVGVAALVFIAVSVYFGRDLLGLQSFSDVRDMVSALGERVIGGGEVEAGAEYTGEVRVRDGSVSVPRQ</sequence>
<keyword evidence="2" id="KW-1133">Transmembrane helix</keyword>
<dbReference type="Pfam" id="PF13401">
    <property type="entry name" value="AAA_22"/>
    <property type="match status" value="1"/>
</dbReference>
<feature type="domain" description="AAA+ ATPase" evidence="3">
    <location>
        <begin position="42"/>
        <end position="207"/>
    </location>
</feature>
<keyword evidence="2" id="KW-0472">Membrane</keyword>
<dbReference type="RefSeq" id="WP_109678895.1">
    <property type="nucleotide sequence ID" value="NZ_CP086615.1"/>
</dbReference>
<dbReference type="PANTHER" id="PTHR35894">
    <property type="entry name" value="GENERAL SECRETION PATHWAY PROTEIN A-RELATED"/>
    <property type="match status" value="1"/>
</dbReference>
<dbReference type="InterPro" id="IPR027417">
    <property type="entry name" value="P-loop_NTPase"/>
</dbReference>
<feature type="region of interest" description="Disordered" evidence="1">
    <location>
        <begin position="287"/>
        <end position="354"/>
    </location>
</feature>
<dbReference type="SMART" id="SM00382">
    <property type="entry name" value="AAA"/>
    <property type="match status" value="1"/>
</dbReference>
<evidence type="ECO:0000259" key="3">
    <source>
        <dbReference type="SMART" id="SM00382"/>
    </source>
</evidence>